<name>A0A7C0ZDM8_UNCW3</name>
<dbReference type="InterPro" id="IPR036061">
    <property type="entry name" value="CheW-like_dom_sf"/>
</dbReference>
<dbReference type="EMBL" id="DQWE01000393">
    <property type="protein sequence ID" value="HDI83791.1"/>
    <property type="molecule type" value="Genomic_DNA"/>
</dbReference>
<organism evidence="3">
    <name type="scientific">candidate division WOR-3 bacterium</name>
    <dbReference type="NCBI Taxonomy" id="2052148"/>
    <lineage>
        <taxon>Bacteria</taxon>
        <taxon>Bacteria division WOR-3</taxon>
    </lineage>
</organism>
<evidence type="ECO:0000259" key="2">
    <source>
        <dbReference type="PROSITE" id="PS50851"/>
    </source>
</evidence>
<dbReference type="Gene3D" id="2.30.30.40">
    <property type="entry name" value="SH3 Domains"/>
    <property type="match status" value="1"/>
</dbReference>
<dbReference type="InterPro" id="IPR002545">
    <property type="entry name" value="CheW-lke_dom"/>
</dbReference>
<dbReference type="PANTHER" id="PTHR22617">
    <property type="entry name" value="CHEMOTAXIS SENSOR HISTIDINE KINASE-RELATED"/>
    <property type="match status" value="1"/>
</dbReference>
<dbReference type="SUPFAM" id="SSF50341">
    <property type="entry name" value="CheW-like"/>
    <property type="match status" value="1"/>
</dbReference>
<accession>A0A7C0ZDM8</accession>
<proteinExistence type="predicted"/>
<dbReference type="PROSITE" id="PS50851">
    <property type="entry name" value="CHEW"/>
    <property type="match status" value="1"/>
</dbReference>
<dbReference type="Pfam" id="PF01584">
    <property type="entry name" value="CheW"/>
    <property type="match status" value="1"/>
</dbReference>
<dbReference type="GO" id="GO:0006935">
    <property type="term" value="P:chemotaxis"/>
    <property type="evidence" value="ECO:0007669"/>
    <property type="project" value="InterPro"/>
</dbReference>
<keyword evidence="1" id="KW-0175">Coiled coil</keyword>
<evidence type="ECO:0000313" key="3">
    <source>
        <dbReference type="EMBL" id="HDI83791.1"/>
    </source>
</evidence>
<dbReference type="Gene3D" id="2.40.50.180">
    <property type="entry name" value="CheA-289, Domain 4"/>
    <property type="match status" value="1"/>
</dbReference>
<reference evidence="3" key="1">
    <citation type="journal article" date="2020" name="mSystems">
        <title>Genome- and Community-Level Interaction Insights into Carbon Utilization and Element Cycling Functions of Hydrothermarchaeota in Hydrothermal Sediment.</title>
        <authorList>
            <person name="Zhou Z."/>
            <person name="Liu Y."/>
            <person name="Xu W."/>
            <person name="Pan J."/>
            <person name="Luo Z.H."/>
            <person name="Li M."/>
        </authorList>
    </citation>
    <scope>NUCLEOTIDE SEQUENCE [LARGE SCALE GENOMIC DNA]</scope>
    <source>
        <strain evidence="3">HyVt-102</strain>
    </source>
</reference>
<protein>
    <submittedName>
        <fullName evidence="3">Chemotaxis protein CheW</fullName>
    </submittedName>
</protein>
<gene>
    <name evidence="3" type="ORF">ENF18_08395</name>
</gene>
<dbReference type="GO" id="GO:0005829">
    <property type="term" value="C:cytosol"/>
    <property type="evidence" value="ECO:0007669"/>
    <property type="project" value="TreeGrafter"/>
</dbReference>
<evidence type="ECO:0000256" key="1">
    <source>
        <dbReference type="SAM" id="Coils"/>
    </source>
</evidence>
<sequence length="224" mass="25173">MAGKKRKLSFKKILQKDVKKVKKTTEKKEEKKQTKGVEKKAQEVKERIDKKKVEKEKIKQLIRSKDVSKIISESRSGIEDIRKIEEVMGFEVNGEFYCVPLHYVSEIVALEPISAPDLPPFIIGISEYRGDVLPVIDPGLMFGIGQVEAEGSSCMILNLDGTSVAMRVTRIHGIIKLKGKIIYNLPDELQVDYLKGAIEYSGKVMAILDPVKLLQSENITGTKE</sequence>
<dbReference type="PANTHER" id="PTHR22617:SF23">
    <property type="entry name" value="CHEMOTAXIS PROTEIN CHEW"/>
    <property type="match status" value="1"/>
</dbReference>
<feature type="coiled-coil region" evidence="1">
    <location>
        <begin position="11"/>
        <end position="61"/>
    </location>
</feature>
<feature type="domain" description="CheW-like" evidence="2">
    <location>
        <begin position="84"/>
        <end position="219"/>
    </location>
</feature>
<dbReference type="InterPro" id="IPR039315">
    <property type="entry name" value="CheW"/>
</dbReference>
<dbReference type="SMART" id="SM00260">
    <property type="entry name" value="CheW"/>
    <property type="match status" value="1"/>
</dbReference>
<dbReference type="Proteomes" id="UP000885847">
    <property type="component" value="Unassembled WGS sequence"/>
</dbReference>
<dbReference type="GO" id="GO:0007165">
    <property type="term" value="P:signal transduction"/>
    <property type="evidence" value="ECO:0007669"/>
    <property type="project" value="InterPro"/>
</dbReference>
<dbReference type="AlphaFoldDB" id="A0A7C0ZDM8"/>
<comment type="caution">
    <text evidence="3">The sequence shown here is derived from an EMBL/GenBank/DDBJ whole genome shotgun (WGS) entry which is preliminary data.</text>
</comment>